<sequence length="150" mass="16063">MKRHSRGAVAFEFLFLFPFIVAILYAAGYYSIVFSWQYRMQNLVDRAVSEALYMDRGDLDASELATTIRDRAQQRLAALVQNGLPDSLKDKVGADSACTVDASAIAVVSCTLAMNSATIEGLLPSVSFGMLGDFPPAPPSGISASSQAAF</sequence>
<keyword evidence="3" id="KW-1185">Reference proteome</keyword>
<keyword evidence="1" id="KW-1133">Transmembrane helix</keyword>
<evidence type="ECO:0000313" key="3">
    <source>
        <dbReference type="Proteomes" id="UP000010164"/>
    </source>
</evidence>
<organism evidence="2 3">
    <name type="scientific">Alcanivorax hongdengensis A-11-3</name>
    <dbReference type="NCBI Taxonomy" id="1177179"/>
    <lineage>
        <taxon>Bacteria</taxon>
        <taxon>Pseudomonadati</taxon>
        <taxon>Pseudomonadota</taxon>
        <taxon>Gammaproteobacteria</taxon>
        <taxon>Oceanospirillales</taxon>
        <taxon>Alcanivoracaceae</taxon>
        <taxon>Alcanivorax</taxon>
    </lineage>
</organism>
<evidence type="ECO:0000256" key="1">
    <source>
        <dbReference type="SAM" id="Phobius"/>
    </source>
</evidence>
<proteinExistence type="predicted"/>
<dbReference type="AlphaFoldDB" id="L0WBK5"/>
<reference evidence="2 3" key="1">
    <citation type="journal article" date="2012" name="J. Bacteriol.">
        <title>Genome Sequence of the Alkane-Degrading Bacterium Alcanivorax hongdengensis Type Strain A-11-3.</title>
        <authorList>
            <person name="Lai Q."/>
            <person name="Shao Z."/>
        </authorList>
    </citation>
    <scope>NUCLEOTIDE SEQUENCE [LARGE SCALE GENOMIC DNA]</scope>
    <source>
        <strain evidence="2 3">A-11-3</strain>
    </source>
</reference>
<evidence type="ECO:0000313" key="2">
    <source>
        <dbReference type="EMBL" id="EKF74346.1"/>
    </source>
</evidence>
<protein>
    <recommendedName>
        <fullName evidence="4">TadE-like protein</fullName>
    </recommendedName>
</protein>
<accession>L0WBK5</accession>
<dbReference type="PATRIC" id="fig|1177179.3.peg.1819"/>
<evidence type="ECO:0008006" key="4">
    <source>
        <dbReference type="Google" id="ProtNLM"/>
    </source>
</evidence>
<dbReference type="OrthoDB" id="6077738at2"/>
<dbReference type="Proteomes" id="UP000010164">
    <property type="component" value="Unassembled WGS sequence"/>
</dbReference>
<dbReference type="STRING" id="1177179.A11A3_09105"/>
<feature type="transmembrane region" description="Helical" evidence="1">
    <location>
        <begin position="12"/>
        <end position="36"/>
    </location>
</feature>
<dbReference type="eggNOG" id="COG4961">
    <property type="taxonomic scope" value="Bacteria"/>
</dbReference>
<comment type="caution">
    <text evidence="2">The sequence shown here is derived from an EMBL/GenBank/DDBJ whole genome shotgun (WGS) entry which is preliminary data.</text>
</comment>
<dbReference type="RefSeq" id="WP_008928999.1">
    <property type="nucleotide sequence ID" value="NZ_AMRJ01000012.1"/>
</dbReference>
<gene>
    <name evidence="2" type="ORF">A11A3_09105</name>
</gene>
<dbReference type="EMBL" id="AMRJ01000012">
    <property type="protein sequence ID" value="EKF74346.1"/>
    <property type="molecule type" value="Genomic_DNA"/>
</dbReference>
<keyword evidence="1" id="KW-0472">Membrane</keyword>
<keyword evidence="1" id="KW-0812">Transmembrane</keyword>
<name>L0WBK5_9GAMM</name>